<evidence type="ECO:0000256" key="6">
    <source>
        <dbReference type="ARBA" id="ARBA00023136"/>
    </source>
</evidence>
<keyword evidence="5 7" id="KW-1133">Transmembrane helix</keyword>
<dbReference type="PANTHER" id="PTHR47371">
    <property type="entry name" value="LIPOTEICHOIC ACID SYNTHASE"/>
    <property type="match status" value="1"/>
</dbReference>
<reference evidence="9 10" key="1">
    <citation type="journal article" date="2019" name="Anaerobe">
        <title>Detection of Robinsoniella peoriensis in multiple bone samples of a trauma patient.</title>
        <authorList>
            <person name="Schrottner P."/>
            <person name="Hartwich K."/>
            <person name="Bunk B."/>
            <person name="Schober I."/>
            <person name="Helbig S."/>
            <person name="Rudolph W.W."/>
            <person name="Gunzer F."/>
        </authorList>
    </citation>
    <scope>NUCLEOTIDE SEQUENCE [LARGE SCALE GENOMIC DNA]</scope>
    <source>
        <strain evidence="9 10">DSM 106044</strain>
    </source>
</reference>
<dbReference type="PANTHER" id="PTHR47371:SF3">
    <property type="entry name" value="PHOSPHOGLYCEROL TRANSFERASE I"/>
    <property type="match status" value="1"/>
</dbReference>
<feature type="transmembrane region" description="Helical" evidence="7">
    <location>
        <begin position="167"/>
        <end position="185"/>
    </location>
</feature>
<evidence type="ECO:0000256" key="1">
    <source>
        <dbReference type="ARBA" id="ARBA00004651"/>
    </source>
</evidence>
<dbReference type="CDD" id="cd16015">
    <property type="entry name" value="LTA_synthase"/>
    <property type="match status" value="1"/>
</dbReference>
<dbReference type="GO" id="GO:0005886">
    <property type="term" value="C:plasma membrane"/>
    <property type="evidence" value="ECO:0007669"/>
    <property type="project" value="UniProtKB-SubCell"/>
</dbReference>
<comment type="subcellular location">
    <subcellularLocation>
        <location evidence="1">Cell membrane</location>
        <topology evidence="1">Multi-pass membrane protein</topology>
    </subcellularLocation>
</comment>
<evidence type="ECO:0000313" key="10">
    <source>
        <dbReference type="Proteomes" id="UP000306509"/>
    </source>
</evidence>
<dbReference type="Pfam" id="PF00884">
    <property type="entry name" value="Sulfatase"/>
    <property type="match status" value="1"/>
</dbReference>
<keyword evidence="4 7" id="KW-0812">Transmembrane</keyword>
<dbReference type="InterPro" id="IPR000917">
    <property type="entry name" value="Sulfatase_N"/>
</dbReference>
<keyword evidence="6 7" id="KW-0472">Membrane</keyword>
<sequence length="659" mass="75546">MKNIITKSKIRIGISILVTCTLILLSSLAAMHSKGHAVKLVLCIMISLAAGILISIDLKLPRLPGILVTLIIPILSFTGIEAFTHRVTDLKMPVFLLNLVFYFLLYAIFSFLVNSVRLGYILATSIPMIMGTIHYFVIQFRSSPLMPWDFLSARTALSITNNYSFTFSYRFLLVIMGFLYLMIIADKVQIRIKNLRIRVAALLLTICCMGGYVTFVKSEKSTEFFKLYHTLFAAKRIYIRNGFAVSFISNFRYLHIQKPEDYTPKEAEEIMSESKVQVASAANTNKKTSKDKPNIIVIMNEAFSDLSVRGKFETKEDYMPFIHSLTENTIKSDMFVSVKGGNTANTEYEFLTSDTMAFLPSGSVAYQQFVRQSMPALPNYLKSLGYKTTAIHPYNSKGWNRENVYTYFGFDTYFSITDFKKPKKIRDYISDESAFQKIIEIYENKAKDERIFTFEVTMQNHGGYDKEFPGFEPTITLSQYADKKKSDNVRAAEQYLTLIKESDKAFQELTDYFKKESEPTIIVMFGDHQPADNVAKPILKLNHINQDASVEEYQNGYIVPMVMWANYKLENQDIPMISPNYLSGLLLSNAGLPLTDYQSYLEDLRKTIPVITANVYIDKDGNYHQYSEDSFREQLNQYSILQYNHLSDYKNRVNDFFGG</sequence>
<dbReference type="SUPFAM" id="SSF53649">
    <property type="entry name" value="Alkaline phosphatase-like"/>
    <property type="match status" value="1"/>
</dbReference>
<protein>
    <submittedName>
        <fullName evidence="9">Lipoteichoic acid synthase</fullName>
    </submittedName>
</protein>
<comment type="pathway">
    <text evidence="2">Cell wall biogenesis; lipoteichoic acid biosynthesis.</text>
</comment>
<evidence type="ECO:0000256" key="3">
    <source>
        <dbReference type="ARBA" id="ARBA00022475"/>
    </source>
</evidence>
<comment type="caution">
    <text evidence="9">The sequence shown here is derived from an EMBL/GenBank/DDBJ whole genome shotgun (WGS) entry which is preliminary data.</text>
</comment>
<feature type="transmembrane region" description="Helical" evidence="7">
    <location>
        <begin position="197"/>
        <end position="215"/>
    </location>
</feature>
<dbReference type="InterPro" id="IPR050448">
    <property type="entry name" value="OpgB/LTA_synthase_biosynth"/>
</dbReference>
<name>A0A4U8Q0G7_9FIRM</name>
<dbReference type="AlphaFoldDB" id="A0A4U8Q0G7"/>
<dbReference type="Gene3D" id="3.40.720.10">
    <property type="entry name" value="Alkaline Phosphatase, subunit A"/>
    <property type="match status" value="1"/>
</dbReference>
<organism evidence="9 10">
    <name type="scientific">Robinsoniella peoriensis</name>
    <dbReference type="NCBI Taxonomy" id="180332"/>
    <lineage>
        <taxon>Bacteria</taxon>
        <taxon>Bacillati</taxon>
        <taxon>Bacillota</taxon>
        <taxon>Clostridia</taxon>
        <taxon>Lachnospirales</taxon>
        <taxon>Lachnospiraceae</taxon>
        <taxon>Robinsoniella</taxon>
    </lineage>
</organism>
<keyword evidence="10" id="KW-1185">Reference proteome</keyword>
<feature type="transmembrane region" description="Helical" evidence="7">
    <location>
        <begin position="95"/>
        <end position="113"/>
    </location>
</feature>
<dbReference type="EMBL" id="QGQD01000112">
    <property type="protein sequence ID" value="TLC97738.1"/>
    <property type="molecule type" value="Genomic_DNA"/>
</dbReference>
<proteinExistence type="predicted"/>
<evidence type="ECO:0000313" key="9">
    <source>
        <dbReference type="EMBL" id="TLC97738.1"/>
    </source>
</evidence>
<evidence type="ECO:0000256" key="4">
    <source>
        <dbReference type="ARBA" id="ARBA00022692"/>
    </source>
</evidence>
<evidence type="ECO:0000256" key="5">
    <source>
        <dbReference type="ARBA" id="ARBA00022989"/>
    </source>
</evidence>
<feature type="transmembrane region" description="Helical" evidence="7">
    <location>
        <begin position="120"/>
        <end position="138"/>
    </location>
</feature>
<dbReference type="InterPro" id="IPR017850">
    <property type="entry name" value="Alkaline_phosphatase_core_sf"/>
</dbReference>
<keyword evidence="3" id="KW-1003">Cell membrane</keyword>
<gene>
    <name evidence="9" type="primary">ltaS_2</name>
    <name evidence="9" type="ORF">DSM106044_05536</name>
</gene>
<feature type="transmembrane region" description="Helical" evidence="7">
    <location>
        <begin position="63"/>
        <end position="83"/>
    </location>
</feature>
<dbReference type="Proteomes" id="UP000306509">
    <property type="component" value="Unassembled WGS sequence"/>
</dbReference>
<evidence type="ECO:0000256" key="7">
    <source>
        <dbReference type="SAM" id="Phobius"/>
    </source>
</evidence>
<accession>A0A4U8Q0G7</accession>
<feature type="domain" description="Sulfatase N-terminal" evidence="8">
    <location>
        <begin position="293"/>
        <end position="584"/>
    </location>
</feature>
<feature type="transmembrane region" description="Helical" evidence="7">
    <location>
        <begin position="37"/>
        <end position="56"/>
    </location>
</feature>
<feature type="transmembrane region" description="Helical" evidence="7">
    <location>
        <begin position="12"/>
        <end position="31"/>
    </location>
</feature>
<evidence type="ECO:0000259" key="8">
    <source>
        <dbReference type="Pfam" id="PF00884"/>
    </source>
</evidence>
<dbReference type="STRING" id="180332.GCA_000797495_05413"/>
<dbReference type="RefSeq" id="WP_138004173.1">
    <property type="nucleotide sequence ID" value="NZ_QGQD01000112.1"/>
</dbReference>
<evidence type="ECO:0000256" key="2">
    <source>
        <dbReference type="ARBA" id="ARBA00004936"/>
    </source>
</evidence>